<evidence type="ECO:0000256" key="2">
    <source>
        <dbReference type="ARBA" id="ARBA00022475"/>
    </source>
</evidence>
<dbReference type="Proteomes" id="UP001458880">
    <property type="component" value="Unassembled WGS sequence"/>
</dbReference>
<dbReference type="Pfam" id="PF08395">
    <property type="entry name" value="7tm_7"/>
    <property type="match status" value="1"/>
</dbReference>
<dbReference type="GO" id="GO:0005886">
    <property type="term" value="C:plasma membrane"/>
    <property type="evidence" value="ECO:0007669"/>
    <property type="project" value="UniProtKB-SubCell"/>
</dbReference>
<comment type="function">
    <text evidence="6">Gustatory receptor which mediates acceptance or avoidance behavior, depending on its substrates.</text>
</comment>
<sequence>MPKNYSTSTCSGCAMRFMFIAGSIIGFFPYRRKCLHGDKNQTTIFETSAILVALSYIYPAVLLLATCYEFYCNFNAEISLWKVENINTIGLFGLGLSGSVSFIALNLRHKNLEDGLNIFARLSSPFSAATDSEILSELNLLHRKSLIYVSISILTAIISAVVHYQSTKSITSLIMAFKMYNYCIGTYSIALLIDGFVTKLDRFSDNFKGILAVATEDYSFSRRNHVDTRNALEHLMKLLSMVQRAMRIVEVSASPSITIFLGTLIPVIFTSFYVGVIHTIHLVSEKEYSIYQLMWPLIFVHMHYGCRNIDILRNKPHEILSYLYRFPISKLTRGEREQVECLMRMLRGQSMVITPSNMFHLSKALFISIQYSILMYSIIGFQFYFVTEKFT</sequence>
<feature type="transmembrane region" description="Helical" evidence="6">
    <location>
        <begin position="364"/>
        <end position="385"/>
    </location>
</feature>
<evidence type="ECO:0000313" key="7">
    <source>
        <dbReference type="EMBL" id="KAK9747128.1"/>
    </source>
</evidence>
<feature type="transmembrane region" description="Helical" evidence="6">
    <location>
        <begin position="170"/>
        <end position="193"/>
    </location>
</feature>
<feature type="transmembrane region" description="Helical" evidence="6">
    <location>
        <begin position="256"/>
        <end position="276"/>
    </location>
</feature>
<evidence type="ECO:0000256" key="1">
    <source>
        <dbReference type="ARBA" id="ARBA00004651"/>
    </source>
</evidence>
<gene>
    <name evidence="7" type="ORF">QE152_g5604</name>
</gene>
<dbReference type="InterPro" id="IPR013604">
    <property type="entry name" value="7TM_chemorcpt"/>
</dbReference>
<feature type="transmembrane region" description="Helical" evidence="6">
    <location>
        <begin position="146"/>
        <end position="164"/>
    </location>
</feature>
<comment type="similarity">
    <text evidence="6">Belongs to the insect chemoreceptor superfamily. Gustatory receptor (GR) family.</text>
</comment>
<evidence type="ECO:0000256" key="5">
    <source>
        <dbReference type="ARBA" id="ARBA00023136"/>
    </source>
</evidence>
<evidence type="ECO:0000256" key="4">
    <source>
        <dbReference type="ARBA" id="ARBA00022989"/>
    </source>
</evidence>
<dbReference type="GO" id="GO:0007165">
    <property type="term" value="P:signal transduction"/>
    <property type="evidence" value="ECO:0007669"/>
    <property type="project" value="UniProtKB-KW"/>
</dbReference>
<evidence type="ECO:0000313" key="8">
    <source>
        <dbReference type="Proteomes" id="UP001458880"/>
    </source>
</evidence>
<keyword evidence="6" id="KW-0807">Transducer</keyword>
<dbReference type="EMBL" id="JASPKY010000034">
    <property type="protein sequence ID" value="KAK9747128.1"/>
    <property type="molecule type" value="Genomic_DNA"/>
</dbReference>
<proteinExistence type="inferred from homology"/>
<comment type="caution">
    <text evidence="7">The sequence shown here is derived from an EMBL/GenBank/DDBJ whole genome shotgun (WGS) entry which is preliminary data.</text>
</comment>
<accession>A0AAW1MQW4</accession>
<protein>
    <recommendedName>
        <fullName evidence="6">Gustatory receptor</fullName>
    </recommendedName>
</protein>
<feature type="transmembrane region" description="Helical" evidence="6">
    <location>
        <begin position="86"/>
        <end position="107"/>
    </location>
</feature>
<feature type="transmembrane region" description="Helical" evidence="6">
    <location>
        <begin position="6"/>
        <end position="28"/>
    </location>
</feature>
<evidence type="ECO:0000256" key="3">
    <source>
        <dbReference type="ARBA" id="ARBA00022692"/>
    </source>
</evidence>
<dbReference type="GO" id="GO:0050909">
    <property type="term" value="P:sensory perception of taste"/>
    <property type="evidence" value="ECO:0007669"/>
    <property type="project" value="InterPro"/>
</dbReference>
<dbReference type="AlphaFoldDB" id="A0AAW1MQW4"/>
<evidence type="ECO:0000256" key="6">
    <source>
        <dbReference type="RuleBase" id="RU363108"/>
    </source>
</evidence>
<reference evidence="7 8" key="1">
    <citation type="journal article" date="2024" name="BMC Genomics">
        <title>De novo assembly and annotation of Popillia japonica's genome with initial clues to its potential as an invasive pest.</title>
        <authorList>
            <person name="Cucini C."/>
            <person name="Boschi S."/>
            <person name="Funari R."/>
            <person name="Cardaioli E."/>
            <person name="Iannotti N."/>
            <person name="Marturano G."/>
            <person name="Paoli F."/>
            <person name="Bruttini M."/>
            <person name="Carapelli A."/>
            <person name="Frati F."/>
            <person name="Nardi F."/>
        </authorList>
    </citation>
    <scope>NUCLEOTIDE SEQUENCE [LARGE SCALE GENOMIC DNA]</scope>
    <source>
        <strain evidence="7">DMR45628</strain>
    </source>
</reference>
<keyword evidence="6 7" id="KW-0675">Receptor</keyword>
<name>A0AAW1MQW4_POPJA</name>
<keyword evidence="8" id="KW-1185">Reference proteome</keyword>
<keyword evidence="3 6" id="KW-0812">Transmembrane</keyword>
<feature type="transmembrane region" description="Helical" evidence="6">
    <location>
        <begin position="49"/>
        <end position="71"/>
    </location>
</feature>
<keyword evidence="4 6" id="KW-1133">Transmembrane helix</keyword>
<keyword evidence="2 6" id="KW-1003">Cell membrane</keyword>
<comment type="subcellular location">
    <subcellularLocation>
        <location evidence="1 6">Cell membrane</location>
        <topology evidence="1 6">Multi-pass membrane protein</topology>
    </subcellularLocation>
</comment>
<keyword evidence="5 6" id="KW-0472">Membrane</keyword>
<organism evidence="7 8">
    <name type="scientific">Popillia japonica</name>
    <name type="common">Japanese beetle</name>
    <dbReference type="NCBI Taxonomy" id="7064"/>
    <lineage>
        <taxon>Eukaryota</taxon>
        <taxon>Metazoa</taxon>
        <taxon>Ecdysozoa</taxon>
        <taxon>Arthropoda</taxon>
        <taxon>Hexapoda</taxon>
        <taxon>Insecta</taxon>
        <taxon>Pterygota</taxon>
        <taxon>Neoptera</taxon>
        <taxon>Endopterygota</taxon>
        <taxon>Coleoptera</taxon>
        <taxon>Polyphaga</taxon>
        <taxon>Scarabaeiformia</taxon>
        <taxon>Scarabaeidae</taxon>
        <taxon>Rutelinae</taxon>
        <taxon>Popillia</taxon>
    </lineage>
</organism>